<accession>X1GFE6</accession>
<sequence>MEVAISRPDSPKESRNPARLEESRRVMEESNPRGITHSPIMGTTVRLAGRAITEKRWK</sequence>
<feature type="compositionally biased region" description="Basic and acidic residues" evidence="1">
    <location>
        <begin position="9"/>
        <end position="31"/>
    </location>
</feature>
<evidence type="ECO:0000256" key="1">
    <source>
        <dbReference type="SAM" id="MobiDB-lite"/>
    </source>
</evidence>
<organism evidence="2">
    <name type="scientific">marine sediment metagenome</name>
    <dbReference type="NCBI Taxonomy" id="412755"/>
    <lineage>
        <taxon>unclassified sequences</taxon>
        <taxon>metagenomes</taxon>
        <taxon>ecological metagenomes</taxon>
    </lineage>
</organism>
<feature type="region of interest" description="Disordered" evidence="1">
    <location>
        <begin position="1"/>
        <end position="42"/>
    </location>
</feature>
<name>X1GFE6_9ZZZZ</name>
<dbReference type="EMBL" id="BARU01012896">
    <property type="protein sequence ID" value="GAH31753.1"/>
    <property type="molecule type" value="Genomic_DNA"/>
</dbReference>
<dbReference type="AlphaFoldDB" id="X1GFE6"/>
<proteinExistence type="predicted"/>
<evidence type="ECO:0000313" key="2">
    <source>
        <dbReference type="EMBL" id="GAH31753.1"/>
    </source>
</evidence>
<comment type="caution">
    <text evidence="2">The sequence shown here is derived from an EMBL/GenBank/DDBJ whole genome shotgun (WGS) entry which is preliminary data.</text>
</comment>
<gene>
    <name evidence="2" type="ORF">S03H2_23562</name>
</gene>
<protein>
    <submittedName>
        <fullName evidence="2">Uncharacterized protein</fullName>
    </submittedName>
</protein>
<reference evidence="2" key="1">
    <citation type="journal article" date="2014" name="Front. Microbiol.">
        <title>High frequency of phylogenetically diverse reductive dehalogenase-homologous genes in deep subseafloor sedimentary metagenomes.</title>
        <authorList>
            <person name="Kawai M."/>
            <person name="Futagami T."/>
            <person name="Toyoda A."/>
            <person name="Takaki Y."/>
            <person name="Nishi S."/>
            <person name="Hori S."/>
            <person name="Arai W."/>
            <person name="Tsubouchi T."/>
            <person name="Morono Y."/>
            <person name="Uchiyama I."/>
            <person name="Ito T."/>
            <person name="Fujiyama A."/>
            <person name="Inagaki F."/>
            <person name="Takami H."/>
        </authorList>
    </citation>
    <scope>NUCLEOTIDE SEQUENCE</scope>
    <source>
        <strain evidence="2">Expedition CK06-06</strain>
    </source>
</reference>